<feature type="domain" description="PCIF1 WW" evidence="2">
    <location>
        <begin position="363"/>
        <end position="554"/>
    </location>
</feature>
<feature type="compositionally biased region" description="Basic residues" evidence="1">
    <location>
        <begin position="159"/>
        <end position="172"/>
    </location>
</feature>
<feature type="region of interest" description="Disordered" evidence="1">
    <location>
        <begin position="598"/>
        <end position="673"/>
    </location>
</feature>
<dbReference type="PANTHER" id="PTHR21727">
    <property type="entry name" value="PHOSPHORYLATED CTD INTERACTING FACTOR 1"/>
    <property type="match status" value="1"/>
</dbReference>
<protein>
    <recommendedName>
        <fullName evidence="2">PCIF1 WW domain-containing protein</fullName>
    </recommendedName>
</protein>
<evidence type="ECO:0000313" key="4">
    <source>
        <dbReference type="Proteomes" id="UP001054902"/>
    </source>
</evidence>
<proteinExistence type="predicted"/>
<accession>A0AAD3CQS2</accession>
<dbReference type="GO" id="GO:0016422">
    <property type="term" value="F:mRNA (2'-O-methyladenosine-N6-)-methyltransferase activity"/>
    <property type="evidence" value="ECO:0007669"/>
    <property type="project" value="InterPro"/>
</dbReference>
<feature type="region of interest" description="Disordered" evidence="1">
    <location>
        <begin position="57"/>
        <end position="92"/>
    </location>
</feature>
<organism evidence="3 4">
    <name type="scientific">Chaetoceros tenuissimus</name>
    <dbReference type="NCBI Taxonomy" id="426638"/>
    <lineage>
        <taxon>Eukaryota</taxon>
        <taxon>Sar</taxon>
        <taxon>Stramenopiles</taxon>
        <taxon>Ochrophyta</taxon>
        <taxon>Bacillariophyta</taxon>
        <taxon>Coscinodiscophyceae</taxon>
        <taxon>Chaetocerotophycidae</taxon>
        <taxon>Chaetocerotales</taxon>
        <taxon>Chaetocerotaceae</taxon>
        <taxon>Chaetoceros</taxon>
    </lineage>
</organism>
<dbReference type="InterPro" id="IPR022035">
    <property type="entry name" value="PCIF1_WW"/>
</dbReference>
<dbReference type="PANTHER" id="PTHR21727:SF0">
    <property type="entry name" value="MRNA (2'-O-METHYLADENOSINE-N(6)-)-METHYLTRANSFERASE"/>
    <property type="match status" value="1"/>
</dbReference>
<keyword evidence="4" id="KW-1185">Reference proteome</keyword>
<dbReference type="AlphaFoldDB" id="A0AAD3CQS2"/>
<gene>
    <name evidence="3" type="ORF">CTEN210_06823</name>
</gene>
<dbReference type="Pfam" id="PF12237">
    <property type="entry name" value="PCIF1_WW"/>
    <property type="match status" value="1"/>
</dbReference>
<dbReference type="InterPro" id="IPR039881">
    <property type="entry name" value="PCIF1-like"/>
</dbReference>
<feature type="compositionally biased region" description="Polar residues" evidence="1">
    <location>
        <begin position="83"/>
        <end position="92"/>
    </location>
</feature>
<feature type="compositionally biased region" description="Acidic residues" evidence="1">
    <location>
        <begin position="628"/>
        <end position="637"/>
    </location>
</feature>
<comment type="caution">
    <text evidence="3">The sequence shown here is derived from an EMBL/GenBank/DDBJ whole genome shotgun (WGS) entry which is preliminary data.</text>
</comment>
<feature type="compositionally biased region" description="Basic residues" evidence="1">
    <location>
        <begin position="651"/>
        <end position="673"/>
    </location>
</feature>
<sequence length="673" mass="76581">MPKTKKSKKNIKKSNEKISISSLCNISGIQDELDPFASTNNELDDCLALMDQSLETTSTTETTKKESQASSSVIATTKLWKGPSSSSKSHTADNFSLPNIQVELARHKHIADLSKYLLSKAKHLRMPSFERWLLDSKMEERTKRMLIQEQANVESHQKKQDKKIKRLKRKRKDLQSNLERHLSSSGLRVQIDFDCVIPTMADVEDDASDRLEQEIKAGFDNDDEKDERMSPQEIVRELCDMACKAGRHLQNLSQHLGEVHSDHYFGNKSHSTTSSRIVLEVANNSSVDTQKSNDSEKDNKTYSLVYSRKAKGDGKKPKPFVVKINADHYEKLRIMFHHVHDTTKSTRPLHVPPALTIGTNPKQYSPATHIFHHLVFCMLIRYASLAGAQQLLDLRGGGMQGAIHSQVFDSIAQQGYENIMECFASPLNVYNSQYFSIFHQDLDVHFGSCGDFFSIPYNYFRKGGVHEANPPFSPGLMTKMIEKMEEHLMFADAMSSKGKECPLTFVVVVPSCSSKSRENLVQQFAWTSFNAMLRSRFMSRHIVLGARQHGYVEGAQHMRPTRFKESQYDTSVIILQSKDARKKAKDFAGNEFESQVRAAFASQHAQELEERRSHNDGKETTEHSQSDQDVEDEDSDKDEAVPVQSTTSNKSNKRKKEPREKKTKKSKKKRRKI</sequence>
<feature type="region of interest" description="Disordered" evidence="1">
    <location>
        <begin position="148"/>
        <end position="172"/>
    </location>
</feature>
<dbReference type="EMBL" id="BLLK01000038">
    <property type="protein sequence ID" value="GFH50347.1"/>
    <property type="molecule type" value="Genomic_DNA"/>
</dbReference>
<evidence type="ECO:0000259" key="2">
    <source>
        <dbReference type="Pfam" id="PF12237"/>
    </source>
</evidence>
<dbReference type="Proteomes" id="UP001054902">
    <property type="component" value="Unassembled WGS sequence"/>
</dbReference>
<evidence type="ECO:0000313" key="3">
    <source>
        <dbReference type="EMBL" id="GFH50347.1"/>
    </source>
</evidence>
<evidence type="ECO:0000256" key="1">
    <source>
        <dbReference type="SAM" id="MobiDB-lite"/>
    </source>
</evidence>
<name>A0AAD3CQS2_9STRA</name>
<reference evidence="3 4" key="1">
    <citation type="journal article" date="2021" name="Sci. Rep.">
        <title>The genome of the diatom Chaetoceros tenuissimus carries an ancient integrated fragment of an extant virus.</title>
        <authorList>
            <person name="Hongo Y."/>
            <person name="Kimura K."/>
            <person name="Takaki Y."/>
            <person name="Yoshida Y."/>
            <person name="Baba S."/>
            <person name="Kobayashi G."/>
            <person name="Nagasaki K."/>
            <person name="Hano T."/>
            <person name="Tomaru Y."/>
        </authorList>
    </citation>
    <scope>NUCLEOTIDE SEQUENCE [LARGE SCALE GENOMIC DNA]</scope>
    <source>
        <strain evidence="3 4">NIES-3715</strain>
    </source>
</reference>
<feature type="compositionally biased region" description="Basic and acidic residues" evidence="1">
    <location>
        <begin position="606"/>
        <end position="626"/>
    </location>
</feature>
<dbReference type="GO" id="GO:0099122">
    <property type="term" value="F:RNA polymerase II C-terminal domain binding"/>
    <property type="evidence" value="ECO:0007669"/>
    <property type="project" value="InterPro"/>
</dbReference>